<reference evidence="16" key="3">
    <citation type="submission" date="2025-09" db="UniProtKB">
        <authorList>
            <consortium name="Ensembl"/>
        </authorList>
    </citation>
    <scope>IDENTIFICATION</scope>
</reference>
<dbReference type="Ensembl" id="ENSMICT00000061540.1">
    <property type="protein sequence ID" value="ENSMICP00000049182.1"/>
    <property type="gene ID" value="ENSMICG00000010534.3"/>
</dbReference>
<organism evidence="16 17">
    <name type="scientific">Microcebus murinus</name>
    <name type="common">Gray mouse lemur</name>
    <name type="synonym">Lemur murinus</name>
    <dbReference type="NCBI Taxonomy" id="30608"/>
    <lineage>
        <taxon>Eukaryota</taxon>
        <taxon>Metazoa</taxon>
        <taxon>Chordata</taxon>
        <taxon>Craniata</taxon>
        <taxon>Vertebrata</taxon>
        <taxon>Euteleostomi</taxon>
        <taxon>Mammalia</taxon>
        <taxon>Eutheria</taxon>
        <taxon>Euarchontoglires</taxon>
        <taxon>Primates</taxon>
        <taxon>Strepsirrhini</taxon>
        <taxon>Lemuriformes</taxon>
        <taxon>Cheirogaleidae</taxon>
        <taxon>Microcebus</taxon>
    </lineage>
</organism>
<protein>
    <submittedName>
        <fullName evidence="16">CD300 molecule like family member f</fullName>
    </submittedName>
</protein>
<keyword evidence="6 13" id="KW-1133">Transmembrane helix</keyword>
<feature type="region of interest" description="Disordered" evidence="12">
    <location>
        <begin position="282"/>
        <end position="309"/>
    </location>
</feature>
<dbReference type="PANTHER" id="PTHR11860:SF101">
    <property type="entry name" value="CMRF35-LIKE MOLECULE 1"/>
    <property type="match status" value="1"/>
</dbReference>
<feature type="signal peptide" evidence="14">
    <location>
        <begin position="1"/>
        <end position="19"/>
    </location>
</feature>
<name>A0A8C5YBD0_MICMU</name>
<dbReference type="InterPro" id="IPR013783">
    <property type="entry name" value="Ig-like_fold"/>
</dbReference>
<dbReference type="InterPro" id="IPR013106">
    <property type="entry name" value="Ig_V-set"/>
</dbReference>
<dbReference type="GO" id="GO:0097001">
    <property type="term" value="F:ceramide binding"/>
    <property type="evidence" value="ECO:0007669"/>
    <property type="project" value="Ensembl"/>
</dbReference>
<dbReference type="GO" id="GO:0004888">
    <property type="term" value="F:transmembrane signaling receptor activity"/>
    <property type="evidence" value="ECO:0007669"/>
    <property type="project" value="TreeGrafter"/>
</dbReference>
<dbReference type="GeneTree" id="ENSGT00940000154332"/>
<evidence type="ECO:0000256" key="12">
    <source>
        <dbReference type="SAM" id="MobiDB-lite"/>
    </source>
</evidence>
<dbReference type="GO" id="GO:0042802">
    <property type="term" value="F:identical protein binding"/>
    <property type="evidence" value="ECO:0007669"/>
    <property type="project" value="Ensembl"/>
</dbReference>
<dbReference type="SUPFAM" id="SSF48726">
    <property type="entry name" value="Immunoglobulin"/>
    <property type="match status" value="1"/>
</dbReference>
<keyword evidence="10" id="KW-0393">Immunoglobulin domain</keyword>
<dbReference type="GO" id="GO:0035666">
    <property type="term" value="P:TRIF-dependent toll-like receptor signaling pathway"/>
    <property type="evidence" value="ECO:0007669"/>
    <property type="project" value="Ensembl"/>
</dbReference>
<keyword evidence="7 13" id="KW-0472">Membrane</keyword>
<evidence type="ECO:0000259" key="15">
    <source>
        <dbReference type="Pfam" id="PF07686"/>
    </source>
</evidence>
<evidence type="ECO:0000313" key="17">
    <source>
        <dbReference type="Proteomes" id="UP000694394"/>
    </source>
</evidence>
<evidence type="ECO:0000256" key="2">
    <source>
        <dbReference type="ARBA" id="ARBA00022475"/>
    </source>
</evidence>
<dbReference type="PANTHER" id="PTHR11860">
    <property type="entry name" value="POLYMERIC-IMMUNOGLOBULIN RECEPTOR"/>
    <property type="match status" value="1"/>
</dbReference>
<dbReference type="GO" id="GO:0034125">
    <property type="term" value="P:negative regulation of MyD88-dependent toll-like receptor signaling pathway"/>
    <property type="evidence" value="ECO:0007669"/>
    <property type="project" value="Ensembl"/>
</dbReference>
<dbReference type="AlphaFoldDB" id="A0A8C5YBD0"/>
<dbReference type="Proteomes" id="UP000694394">
    <property type="component" value="Chromosome 16"/>
</dbReference>
<evidence type="ECO:0000256" key="3">
    <source>
        <dbReference type="ARBA" id="ARBA00022692"/>
    </source>
</evidence>
<evidence type="ECO:0000256" key="5">
    <source>
        <dbReference type="ARBA" id="ARBA00022859"/>
    </source>
</evidence>
<dbReference type="Pfam" id="PF15330">
    <property type="entry name" value="SIT"/>
    <property type="match status" value="1"/>
</dbReference>
<comment type="subcellular location">
    <subcellularLocation>
        <location evidence="1">Cell membrane</location>
        <topology evidence="1">Single-pass type I membrane protein</topology>
    </subcellularLocation>
</comment>
<dbReference type="FunFam" id="2.60.40.10:FF:000370">
    <property type="entry name" value="CMRF35-like molecule 1"/>
    <property type="match status" value="1"/>
</dbReference>
<keyword evidence="8" id="KW-1015">Disulfide bond</keyword>
<comment type="similarity">
    <text evidence="11">Belongs to the CD300 family.</text>
</comment>
<reference evidence="16" key="2">
    <citation type="submission" date="2025-08" db="UniProtKB">
        <authorList>
            <consortium name="Ensembl"/>
        </authorList>
    </citation>
    <scope>IDENTIFICATION</scope>
</reference>
<feature type="transmembrane region" description="Helical" evidence="13">
    <location>
        <begin position="174"/>
        <end position="195"/>
    </location>
</feature>
<evidence type="ECO:0000256" key="4">
    <source>
        <dbReference type="ARBA" id="ARBA00022729"/>
    </source>
</evidence>
<keyword evidence="3 13" id="KW-0812">Transmembrane</keyword>
<evidence type="ECO:0000256" key="13">
    <source>
        <dbReference type="SAM" id="Phobius"/>
    </source>
</evidence>
<dbReference type="Pfam" id="PF07686">
    <property type="entry name" value="V-set"/>
    <property type="match status" value="1"/>
</dbReference>
<evidence type="ECO:0000256" key="9">
    <source>
        <dbReference type="ARBA" id="ARBA00023170"/>
    </source>
</evidence>
<feature type="domain" description="Immunoglobulin V-set" evidence="15">
    <location>
        <begin position="26"/>
        <end position="113"/>
    </location>
</feature>
<evidence type="ECO:0000256" key="1">
    <source>
        <dbReference type="ARBA" id="ARBA00004251"/>
    </source>
</evidence>
<evidence type="ECO:0000256" key="7">
    <source>
        <dbReference type="ARBA" id="ARBA00023136"/>
    </source>
</evidence>
<proteinExistence type="inferred from homology"/>
<evidence type="ECO:0000256" key="8">
    <source>
        <dbReference type="ARBA" id="ARBA00023157"/>
    </source>
</evidence>
<evidence type="ECO:0000256" key="6">
    <source>
        <dbReference type="ARBA" id="ARBA00022989"/>
    </source>
</evidence>
<keyword evidence="2" id="KW-1003">Cell membrane</keyword>
<dbReference type="InterPro" id="IPR050671">
    <property type="entry name" value="CD300_family_receptors"/>
</dbReference>
<dbReference type="GO" id="GO:0033004">
    <property type="term" value="P:negative regulation of mast cell activation"/>
    <property type="evidence" value="ECO:0007669"/>
    <property type="project" value="Ensembl"/>
</dbReference>
<keyword evidence="9" id="KW-0675">Receptor</keyword>
<accession>A0A8C5YBD0</accession>
<dbReference type="EMBL" id="ABDC03019894">
    <property type="status" value="NOT_ANNOTATED_CDS"/>
    <property type="molecule type" value="Genomic_DNA"/>
</dbReference>
<keyword evidence="4 14" id="KW-0732">Signal</keyword>
<reference evidence="16" key="1">
    <citation type="submission" date="2016-12" db="EMBL/GenBank/DDBJ databases">
        <title>Mouse lemur reference genome and diversity panel.</title>
        <authorList>
            <person name="Harris R."/>
            <person name="Larsen P."/>
            <person name="Liu Y."/>
            <person name="Hughes D.S."/>
            <person name="Murali S."/>
            <person name="Raveendran M."/>
            <person name="Korchina V."/>
            <person name="Wang M."/>
            <person name="Jhangiani S."/>
            <person name="Bandaranaike D."/>
            <person name="Bellair M."/>
            <person name="Blankenburg K."/>
            <person name="Chao H."/>
            <person name="Dahdouli M."/>
            <person name="Dinh H."/>
            <person name="Doddapaneni H."/>
            <person name="English A."/>
            <person name="Firestine M."/>
            <person name="Gnanaolivu R."/>
            <person name="Gross S."/>
            <person name="Hernandez B."/>
            <person name="Javaid M."/>
            <person name="Jayaseelan J."/>
            <person name="Jones J."/>
            <person name="Khan Z."/>
            <person name="Kovar C."/>
            <person name="Kurapati P."/>
            <person name="Le B."/>
            <person name="Lee S."/>
            <person name="Li M."/>
            <person name="Mathew T."/>
            <person name="Narasimhan A."/>
            <person name="Ngo D."/>
            <person name="Nguyen L."/>
            <person name="Okwuonu G."/>
            <person name="Ongeri F."/>
            <person name="Osuji N."/>
            <person name="Pu L.-L."/>
            <person name="Puazo M."/>
            <person name="Quiroz J."/>
            <person name="Raj R."/>
            <person name="Rajbhandari K."/>
            <person name="Reid J.G."/>
            <person name="Santibanez J."/>
            <person name="Sexton D."/>
            <person name="Skinner E."/>
            <person name="Vee V."/>
            <person name="Weissenberger G."/>
            <person name="Wu Y."/>
            <person name="Xin Y."/>
            <person name="Han Y."/>
            <person name="Campbell C."/>
            <person name="Brown A."/>
            <person name="Sullivan B."/>
            <person name="Shelton J."/>
            <person name="Brown S."/>
            <person name="Dudchenko O."/>
            <person name="Machol I."/>
            <person name="Durand N."/>
            <person name="Shamim M."/>
            <person name="Lieberman A."/>
            <person name="Muzny D.M."/>
            <person name="Richards S."/>
            <person name="Yoder A."/>
            <person name="Worley K.C."/>
            <person name="Rogers J."/>
            <person name="Gibbs R.A."/>
        </authorList>
    </citation>
    <scope>NUCLEOTIDE SEQUENCE [LARGE SCALE GENOMIC DNA]</scope>
</reference>
<keyword evidence="17" id="KW-1185">Reference proteome</keyword>
<gene>
    <name evidence="16" type="primary">CD300LF</name>
</gene>
<evidence type="ECO:0000256" key="14">
    <source>
        <dbReference type="SAM" id="SignalP"/>
    </source>
</evidence>
<evidence type="ECO:0000313" key="16">
    <source>
        <dbReference type="Ensembl" id="ENSMICP00000049182.1"/>
    </source>
</evidence>
<feature type="chain" id="PRO_5034130147" evidence="14">
    <location>
        <begin position="20"/>
        <end position="309"/>
    </location>
</feature>
<dbReference type="Gene3D" id="2.60.40.10">
    <property type="entry name" value="Immunoglobulins"/>
    <property type="match status" value="1"/>
</dbReference>
<dbReference type="InterPro" id="IPR036179">
    <property type="entry name" value="Ig-like_dom_sf"/>
</dbReference>
<sequence length="309" mass="34154">MHLPTLFLLLFWLSGYSTAGYPVTGPGAARGPEQGSLTVQCRYEPGWETHKKWWCRGAHCRSCRILVMTTGSEQEVKKDRMSIRDSHKNHTFTVTMEELRRDDADTYWCGMERTGIDPGVPVEVTIDPATTTVSTAAPTTNTFTALVTLEKTASSPMVTSYQSGNRPGIMKLSVLLPLIFAILLLLLVAVSLLAWRMVKRRKNASGLPPEQVSQPLEDELCYANLTLQRTGTSRSSSRKKACTEPSSSAQEEVEYVTMAPFPREEVSYASLTLGDLDQEATYSNTGQLTTHIPGASHEDPTEYSTLRSP</sequence>
<evidence type="ECO:0000256" key="11">
    <source>
        <dbReference type="ARBA" id="ARBA00043958"/>
    </source>
</evidence>
<dbReference type="CDD" id="cd05716">
    <property type="entry name" value="IgV_pIgR_like"/>
    <property type="match status" value="1"/>
</dbReference>
<dbReference type="GO" id="GO:0005886">
    <property type="term" value="C:plasma membrane"/>
    <property type="evidence" value="ECO:0007669"/>
    <property type="project" value="UniProtKB-SubCell"/>
</dbReference>
<keyword evidence="5" id="KW-0391">Immunity</keyword>
<evidence type="ECO:0000256" key="10">
    <source>
        <dbReference type="ARBA" id="ARBA00023319"/>
    </source>
</evidence>